<keyword evidence="5" id="KW-0677">Repeat</keyword>
<dbReference type="FunFam" id="2.60.40.10:FF:000033">
    <property type="entry name" value="Killer cell immunoglobulin-like receptor"/>
    <property type="match status" value="1"/>
</dbReference>
<keyword evidence="7 11" id="KW-0472">Membrane</keyword>
<dbReference type="PANTHER" id="PTHR11738:SF179">
    <property type="entry name" value="LEUKOCYTE IMMUNOGLOBULIN-LIKE RECEPTOR SUBFAMILY A MEMBER 5"/>
    <property type="match status" value="1"/>
</dbReference>
<dbReference type="SUPFAM" id="SSF48726">
    <property type="entry name" value="Immunoglobulin"/>
    <property type="match status" value="4"/>
</dbReference>
<dbReference type="Ensembl" id="ENSCCNT00000017343.1">
    <property type="protein sequence ID" value="ENSCCNP00000013197.1"/>
    <property type="gene ID" value="ENSCCNG00000012983.1"/>
</dbReference>
<evidence type="ECO:0000256" key="11">
    <source>
        <dbReference type="SAM" id="Phobius"/>
    </source>
</evidence>
<evidence type="ECO:0000256" key="9">
    <source>
        <dbReference type="ARBA" id="ARBA00023180"/>
    </source>
</evidence>
<organism evidence="13">
    <name type="scientific">Castor canadensis</name>
    <name type="common">American beaver</name>
    <dbReference type="NCBI Taxonomy" id="51338"/>
    <lineage>
        <taxon>Eukaryota</taxon>
        <taxon>Metazoa</taxon>
        <taxon>Chordata</taxon>
        <taxon>Craniata</taxon>
        <taxon>Vertebrata</taxon>
        <taxon>Euteleostomi</taxon>
        <taxon>Mammalia</taxon>
        <taxon>Eutheria</taxon>
        <taxon>Euarchontoglires</taxon>
        <taxon>Glires</taxon>
        <taxon>Rodentia</taxon>
        <taxon>Castorimorpha</taxon>
        <taxon>Castoridae</taxon>
        <taxon>Castor</taxon>
    </lineage>
</organism>
<keyword evidence="10" id="KW-0393">Immunoglobulin domain</keyword>
<evidence type="ECO:0000256" key="8">
    <source>
        <dbReference type="ARBA" id="ARBA00023157"/>
    </source>
</evidence>
<dbReference type="GO" id="GO:0019221">
    <property type="term" value="P:cytokine-mediated signaling pathway"/>
    <property type="evidence" value="ECO:0007669"/>
    <property type="project" value="TreeGrafter"/>
</dbReference>
<feature type="signal peptide" evidence="12">
    <location>
        <begin position="1"/>
        <end position="17"/>
    </location>
</feature>
<dbReference type="PANTHER" id="PTHR11738">
    <property type="entry name" value="MHC CLASS I NK CELL RECEPTOR"/>
    <property type="match status" value="1"/>
</dbReference>
<keyword evidence="8" id="KW-1015">Disulfide bond</keyword>
<evidence type="ECO:0000256" key="7">
    <source>
        <dbReference type="ARBA" id="ARBA00023136"/>
    </source>
</evidence>
<evidence type="ECO:0000256" key="6">
    <source>
        <dbReference type="ARBA" id="ARBA00022989"/>
    </source>
</evidence>
<accession>A0A8C0WKC8</accession>
<evidence type="ECO:0000256" key="12">
    <source>
        <dbReference type="SAM" id="SignalP"/>
    </source>
</evidence>
<comment type="subcellular location">
    <subcellularLocation>
        <location evidence="1">Cell membrane</location>
        <topology evidence="1">Single-pass membrane protein</topology>
    </subcellularLocation>
</comment>
<keyword evidence="4 12" id="KW-0732">Signal</keyword>
<dbReference type="InterPro" id="IPR036179">
    <property type="entry name" value="Ig-like_dom_sf"/>
</dbReference>
<reference evidence="13" key="1">
    <citation type="submission" date="2023-09" db="UniProtKB">
        <authorList>
            <consortium name="Ensembl"/>
        </authorList>
    </citation>
    <scope>IDENTIFICATION</scope>
</reference>
<dbReference type="InterPro" id="IPR050412">
    <property type="entry name" value="Ig-like_Receptors_ImmuneReg"/>
</dbReference>
<dbReference type="AlphaFoldDB" id="A0A8C0WKC8"/>
<evidence type="ECO:0000313" key="13">
    <source>
        <dbReference type="Ensembl" id="ENSCCNP00000013197.1"/>
    </source>
</evidence>
<evidence type="ECO:0000256" key="5">
    <source>
        <dbReference type="ARBA" id="ARBA00022737"/>
    </source>
</evidence>
<sequence length="464" mass="51804">MTPTLITLLCLPQMISWDPNLEFVSGTIPIPILYAEPDSMSTFGKSVTIWCQGTLEVKKYHLYKKPRIKAKFSIPSMRDHHAGKYHCKYYSPAGYPLTRLPPSLLGVYSICNLSALPSLLTSEGFDSSILIKEEEHNLSWTVDLQQHPYGYFYAMFPVGPMTPSHRWMFRCHGYDRSNPHMWSASNDPLELLVSGEELSRNPTLLTQKTFILNSGESLTLQCESEVGYVIFSLSKEGSYVFCQHPGQELEAGTSQADFPLGPVRGSHGSHYRCCGAHSLSSVWLACSELLHILITDELPLLVQPGPRVSPGKDVILLHQPQNQMDTFLLSNKEAVDPPMHFRSKSQAQQHQAEFSMTALTSALGGTYRCYGSQSSFPCLLSQPSDPLVLMVSGMVSVGQNKSDSKTHESGESSFMGLYIEVRAQNYTLENLICMGVAVLVLMVPGILLFETLHSWRRTQDEARR</sequence>
<proteinExistence type="predicted"/>
<feature type="transmembrane region" description="Helical" evidence="11">
    <location>
        <begin position="428"/>
        <end position="449"/>
    </location>
</feature>
<dbReference type="GO" id="GO:0005886">
    <property type="term" value="C:plasma membrane"/>
    <property type="evidence" value="ECO:0007669"/>
    <property type="project" value="UniProtKB-SubCell"/>
</dbReference>
<keyword evidence="9" id="KW-0325">Glycoprotein</keyword>
<protein>
    <recommendedName>
        <fullName evidence="14">Leukocyte immunoglobulin-like receptor subfamily A member 6</fullName>
    </recommendedName>
</protein>
<dbReference type="FunFam" id="2.60.40.10:FF:000049">
    <property type="entry name" value="Leukocyte immunoglobulin-like receptor subfamily B member 1"/>
    <property type="match status" value="3"/>
</dbReference>
<evidence type="ECO:0000256" key="10">
    <source>
        <dbReference type="ARBA" id="ARBA00023319"/>
    </source>
</evidence>
<dbReference type="GO" id="GO:0002764">
    <property type="term" value="P:immune response-regulating signaling pathway"/>
    <property type="evidence" value="ECO:0007669"/>
    <property type="project" value="TreeGrafter"/>
</dbReference>
<keyword evidence="2" id="KW-1003">Cell membrane</keyword>
<evidence type="ECO:0000256" key="3">
    <source>
        <dbReference type="ARBA" id="ARBA00022692"/>
    </source>
</evidence>
<keyword evidence="6 11" id="KW-1133">Transmembrane helix</keyword>
<evidence type="ECO:0008006" key="14">
    <source>
        <dbReference type="Google" id="ProtNLM"/>
    </source>
</evidence>
<keyword evidence="3 11" id="KW-0812">Transmembrane</keyword>
<evidence type="ECO:0000256" key="1">
    <source>
        <dbReference type="ARBA" id="ARBA00004162"/>
    </source>
</evidence>
<dbReference type="GO" id="GO:0032396">
    <property type="term" value="F:inhibitory MHC class I receptor activity"/>
    <property type="evidence" value="ECO:0007669"/>
    <property type="project" value="TreeGrafter"/>
</dbReference>
<name>A0A8C0WKC8_CASCN</name>
<feature type="chain" id="PRO_5034513653" description="Leukocyte immunoglobulin-like receptor subfamily A member 6" evidence="12">
    <location>
        <begin position="18"/>
        <end position="464"/>
    </location>
</feature>
<dbReference type="InterPro" id="IPR013783">
    <property type="entry name" value="Ig-like_fold"/>
</dbReference>
<evidence type="ECO:0000256" key="2">
    <source>
        <dbReference type="ARBA" id="ARBA00022475"/>
    </source>
</evidence>
<evidence type="ECO:0000256" key="4">
    <source>
        <dbReference type="ARBA" id="ARBA00022729"/>
    </source>
</evidence>
<dbReference type="Gene3D" id="2.60.40.10">
    <property type="entry name" value="Immunoglobulins"/>
    <property type="match status" value="4"/>
</dbReference>